<dbReference type="PANTHER" id="PTHR45932">
    <property type="entry name" value="PATELLIN-1"/>
    <property type="match status" value="1"/>
</dbReference>
<dbReference type="InterPro" id="IPR001251">
    <property type="entry name" value="CRAL-TRIO_dom"/>
</dbReference>
<reference evidence="2" key="1">
    <citation type="submission" date="2022-06" db="EMBL/GenBank/DDBJ databases">
        <title>Uncovering the hologenomic basis of an extraordinary plant invasion.</title>
        <authorList>
            <person name="Bieker V.C."/>
            <person name="Martin M.D."/>
            <person name="Gilbert T."/>
            <person name="Hodgins K."/>
            <person name="Battlay P."/>
            <person name="Petersen B."/>
            <person name="Wilson J."/>
        </authorList>
    </citation>
    <scope>NUCLEOTIDE SEQUENCE</scope>
    <source>
        <strain evidence="2">AA19_3_7</strain>
        <tissue evidence="2">Leaf</tissue>
    </source>
</reference>
<dbReference type="Proteomes" id="UP001206925">
    <property type="component" value="Unassembled WGS sequence"/>
</dbReference>
<dbReference type="Pfam" id="PF00650">
    <property type="entry name" value="CRAL_TRIO"/>
    <property type="match status" value="1"/>
</dbReference>
<sequence length="225" mass="25749">NALHSLEHFKPMSTPIHKGLSTSCLNTDGQWMIFIIIISTTHVGTHPQPSTTSTRWSKELYNKTFGDEEKRTRFLKWRVQFLERSIRKLDFRPAGVSDLKNSPGPGKRELRLATKQALQLLQDNYPEFVAKQVFINVPWWYLAFYSMMSPFMTQRTKSKFVFASPAKTAETLFKYVAPEHVPIQYGGLSVDYCDCNPEFTIDDPAAVVTVKPATKQTVEIIVNEL</sequence>
<accession>A0AAD5BXV3</accession>
<dbReference type="PROSITE" id="PS50191">
    <property type="entry name" value="CRAL_TRIO"/>
    <property type="match status" value="1"/>
</dbReference>
<feature type="non-terminal residue" evidence="2">
    <location>
        <position position="1"/>
    </location>
</feature>
<dbReference type="InterPro" id="IPR044834">
    <property type="entry name" value="PATL"/>
</dbReference>
<dbReference type="CDD" id="cd00170">
    <property type="entry name" value="SEC14"/>
    <property type="match status" value="1"/>
</dbReference>
<dbReference type="PANTHER" id="PTHR45932:SF6">
    <property type="entry name" value="PATELLIN-3"/>
    <property type="match status" value="1"/>
</dbReference>
<evidence type="ECO:0000313" key="2">
    <source>
        <dbReference type="EMBL" id="KAI7731420.1"/>
    </source>
</evidence>
<dbReference type="Gene3D" id="3.40.525.10">
    <property type="entry name" value="CRAL-TRIO lipid binding domain"/>
    <property type="match status" value="1"/>
</dbReference>
<feature type="domain" description="CRAL-TRIO" evidence="1">
    <location>
        <begin position="89"/>
        <end position="193"/>
    </location>
</feature>
<dbReference type="GO" id="GO:0008289">
    <property type="term" value="F:lipid binding"/>
    <property type="evidence" value="ECO:0007669"/>
    <property type="project" value="InterPro"/>
</dbReference>
<dbReference type="InterPro" id="IPR036865">
    <property type="entry name" value="CRAL-TRIO_dom_sf"/>
</dbReference>
<proteinExistence type="predicted"/>
<protein>
    <recommendedName>
        <fullName evidence="1">CRAL-TRIO domain-containing protein</fullName>
    </recommendedName>
</protein>
<comment type="caution">
    <text evidence="2">The sequence shown here is derived from an EMBL/GenBank/DDBJ whole genome shotgun (WGS) entry which is preliminary data.</text>
</comment>
<dbReference type="AlphaFoldDB" id="A0AAD5BXV3"/>
<dbReference type="SUPFAM" id="SSF52087">
    <property type="entry name" value="CRAL/TRIO domain"/>
    <property type="match status" value="1"/>
</dbReference>
<dbReference type="EMBL" id="JAMZMK010010452">
    <property type="protein sequence ID" value="KAI7731420.1"/>
    <property type="molecule type" value="Genomic_DNA"/>
</dbReference>
<keyword evidence="3" id="KW-1185">Reference proteome</keyword>
<gene>
    <name evidence="2" type="ORF">M8C21_007790</name>
</gene>
<name>A0AAD5BXV3_AMBAR</name>
<evidence type="ECO:0000313" key="3">
    <source>
        <dbReference type="Proteomes" id="UP001206925"/>
    </source>
</evidence>
<evidence type="ECO:0000259" key="1">
    <source>
        <dbReference type="PROSITE" id="PS50191"/>
    </source>
</evidence>
<dbReference type="SMART" id="SM00516">
    <property type="entry name" value="SEC14"/>
    <property type="match status" value="1"/>
</dbReference>
<organism evidence="2 3">
    <name type="scientific">Ambrosia artemisiifolia</name>
    <name type="common">Common ragweed</name>
    <dbReference type="NCBI Taxonomy" id="4212"/>
    <lineage>
        <taxon>Eukaryota</taxon>
        <taxon>Viridiplantae</taxon>
        <taxon>Streptophyta</taxon>
        <taxon>Embryophyta</taxon>
        <taxon>Tracheophyta</taxon>
        <taxon>Spermatophyta</taxon>
        <taxon>Magnoliopsida</taxon>
        <taxon>eudicotyledons</taxon>
        <taxon>Gunneridae</taxon>
        <taxon>Pentapetalae</taxon>
        <taxon>asterids</taxon>
        <taxon>campanulids</taxon>
        <taxon>Asterales</taxon>
        <taxon>Asteraceae</taxon>
        <taxon>Asteroideae</taxon>
        <taxon>Heliantheae alliance</taxon>
        <taxon>Heliantheae</taxon>
        <taxon>Ambrosia</taxon>
    </lineage>
</organism>